<dbReference type="EMBL" id="MU971335">
    <property type="protein sequence ID" value="KAK9241241.1"/>
    <property type="molecule type" value="Genomic_DNA"/>
</dbReference>
<name>A0ACC3TC25_LIPKO</name>
<gene>
    <name evidence="1" type="ORF">V1525DRAFT_392538</name>
</gene>
<sequence>MSAPGIIYSDYNNTVLQEYGYQLYGNGTLSNATDCFLSFGQFIPFIGENGTVYNGTACDYPYYSIKARGAVGVVFSVLSIMLLPVSMYNLRKHGTRHSKHEHKRFRLVGRRWQWYWLFVVHVLAAVAGFLSLDIDRDYIQGTSLTTYGAVYSVILAVCLASVWEMTRHWGSFEERRLFEADPFRFRHDDRRSMVHLLMPLVFYLFGFLLFLLTVLRNWGLLIQVNSTFVTDNRWKAGVFFGLIALFIIFVQVGVTYYYYHPPKLPWKLPLCYVGVTVLVAYSIGFSFDEKISPFSSHANVLAVALWGYLPVIYIIVVMNVCGHYQMNDDLVILKEANEREQANTKVVLDTIVVHDTKFSSGSDETTADSVTLTEPQRAYTNAEIKAFARANMKDASK</sequence>
<evidence type="ECO:0000313" key="2">
    <source>
        <dbReference type="Proteomes" id="UP001433508"/>
    </source>
</evidence>
<evidence type="ECO:0000313" key="1">
    <source>
        <dbReference type="EMBL" id="KAK9241241.1"/>
    </source>
</evidence>
<proteinExistence type="predicted"/>
<accession>A0ACC3TC25</accession>
<comment type="caution">
    <text evidence="1">The sequence shown here is derived from an EMBL/GenBank/DDBJ whole genome shotgun (WGS) entry which is preliminary data.</text>
</comment>
<keyword evidence="2" id="KW-1185">Reference proteome</keyword>
<dbReference type="Proteomes" id="UP001433508">
    <property type="component" value="Unassembled WGS sequence"/>
</dbReference>
<organism evidence="1 2">
    <name type="scientific">Lipomyces kononenkoae</name>
    <name type="common">Yeast</name>
    <dbReference type="NCBI Taxonomy" id="34357"/>
    <lineage>
        <taxon>Eukaryota</taxon>
        <taxon>Fungi</taxon>
        <taxon>Dikarya</taxon>
        <taxon>Ascomycota</taxon>
        <taxon>Saccharomycotina</taxon>
        <taxon>Lipomycetes</taxon>
        <taxon>Lipomycetales</taxon>
        <taxon>Lipomycetaceae</taxon>
        <taxon>Lipomyces</taxon>
    </lineage>
</organism>
<reference evidence="2" key="1">
    <citation type="journal article" date="2024" name="Front. Bioeng. Biotechnol.">
        <title>Genome-scale model development and genomic sequencing of the oleaginous clade Lipomyces.</title>
        <authorList>
            <person name="Czajka J.J."/>
            <person name="Han Y."/>
            <person name="Kim J."/>
            <person name="Mondo S.J."/>
            <person name="Hofstad B.A."/>
            <person name="Robles A."/>
            <person name="Haridas S."/>
            <person name="Riley R."/>
            <person name="LaButti K."/>
            <person name="Pangilinan J."/>
            <person name="Andreopoulos W."/>
            <person name="Lipzen A."/>
            <person name="Yan J."/>
            <person name="Wang M."/>
            <person name="Ng V."/>
            <person name="Grigoriev I.V."/>
            <person name="Spatafora J.W."/>
            <person name="Magnuson J.K."/>
            <person name="Baker S.E."/>
            <person name="Pomraning K.R."/>
        </authorList>
    </citation>
    <scope>NUCLEOTIDE SEQUENCE [LARGE SCALE GENOMIC DNA]</scope>
    <source>
        <strain evidence="2">CBS 7786</strain>
    </source>
</reference>
<protein>
    <submittedName>
        <fullName evidence="1">Uncharacterized protein</fullName>
    </submittedName>
</protein>